<accession>A0ABQ5Q2T7</accession>
<keyword evidence="5" id="KW-1185">Reference proteome</keyword>
<gene>
    <name evidence="4" type="ORF">GETHPA_06030</name>
</gene>
<evidence type="ECO:0000313" key="4">
    <source>
        <dbReference type="EMBL" id="GLH69070.1"/>
    </source>
</evidence>
<feature type="chain" id="PRO_5047479761" evidence="2">
    <location>
        <begin position="23"/>
        <end position="281"/>
    </location>
</feature>
<feature type="domain" description="PBP" evidence="3">
    <location>
        <begin position="19"/>
        <end position="255"/>
    </location>
</feature>
<evidence type="ECO:0000259" key="3">
    <source>
        <dbReference type="Pfam" id="PF12849"/>
    </source>
</evidence>
<proteinExistence type="predicted"/>
<protein>
    <submittedName>
        <fullName evidence="4">Phosphate-binding protein</fullName>
    </submittedName>
</protein>
<dbReference type="Pfam" id="PF12849">
    <property type="entry name" value="PBP_like_2"/>
    <property type="match status" value="1"/>
</dbReference>
<dbReference type="Gene3D" id="3.40.190.10">
    <property type="entry name" value="Periplasmic binding protein-like II"/>
    <property type="match status" value="2"/>
</dbReference>
<dbReference type="EMBL" id="BSDD01000001">
    <property type="protein sequence ID" value="GLH69070.1"/>
    <property type="molecule type" value="Genomic_DNA"/>
</dbReference>
<keyword evidence="1 2" id="KW-0732">Signal</keyword>
<feature type="signal peptide" evidence="2">
    <location>
        <begin position="1"/>
        <end position="22"/>
    </location>
</feature>
<reference evidence="4 5" key="1">
    <citation type="journal article" date="2023" name="Antonie Van Leeuwenhoek">
        <title>Mesoterricola silvestris gen. nov., sp. nov., Mesoterricola sediminis sp. nov., Geothrix oryzae sp. nov., Geothrix edaphica sp. nov., Geothrix rubra sp. nov., and Geothrix limicola sp. nov., six novel members of Acidobacteriota isolated from soils.</title>
        <authorList>
            <person name="Itoh H."/>
            <person name="Sugisawa Y."/>
            <person name="Mise K."/>
            <person name="Xu Z."/>
            <person name="Kuniyasu M."/>
            <person name="Ushijima N."/>
            <person name="Kawano K."/>
            <person name="Kobayashi E."/>
            <person name="Shiratori Y."/>
            <person name="Masuda Y."/>
            <person name="Senoo K."/>
        </authorList>
    </citation>
    <scope>NUCLEOTIDE SEQUENCE [LARGE SCALE GENOMIC DNA]</scope>
    <source>
        <strain evidence="4 5">Red803</strain>
    </source>
</reference>
<dbReference type="SUPFAM" id="SSF53850">
    <property type="entry name" value="Periplasmic binding protein-like II"/>
    <property type="match status" value="1"/>
</dbReference>
<dbReference type="Proteomes" id="UP001165089">
    <property type="component" value="Unassembled WGS sequence"/>
</dbReference>
<name>A0ABQ5Q2T7_9BACT</name>
<dbReference type="InterPro" id="IPR050811">
    <property type="entry name" value="Phosphate_ABC_transporter"/>
</dbReference>
<evidence type="ECO:0000313" key="5">
    <source>
        <dbReference type="Proteomes" id="UP001165089"/>
    </source>
</evidence>
<evidence type="ECO:0000256" key="2">
    <source>
        <dbReference type="SAM" id="SignalP"/>
    </source>
</evidence>
<dbReference type="PANTHER" id="PTHR30570:SF4">
    <property type="entry name" value="PHOSPHATE-BINDING PROTEIN PSTS 1"/>
    <property type="match status" value="1"/>
</dbReference>
<dbReference type="PANTHER" id="PTHR30570">
    <property type="entry name" value="PERIPLASMIC PHOSPHATE BINDING COMPONENT OF PHOSPHATE ABC TRANSPORTER"/>
    <property type="match status" value="1"/>
</dbReference>
<dbReference type="RefSeq" id="WP_285722838.1">
    <property type="nucleotide sequence ID" value="NZ_BSDD01000001.1"/>
</dbReference>
<evidence type="ECO:0000256" key="1">
    <source>
        <dbReference type="ARBA" id="ARBA00022729"/>
    </source>
</evidence>
<organism evidence="4 5">
    <name type="scientific">Geothrix rubra</name>
    <dbReference type="NCBI Taxonomy" id="2927977"/>
    <lineage>
        <taxon>Bacteria</taxon>
        <taxon>Pseudomonadati</taxon>
        <taxon>Acidobacteriota</taxon>
        <taxon>Holophagae</taxon>
        <taxon>Holophagales</taxon>
        <taxon>Holophagaceae</taxon>
        <taxon>Geothrix</taxon>
    </lineage>
</organism>
<dbReference type="InterPro" id="IPR024370">
    <property type="entry name" value="PBP_domain"/>
</dbReference>
<sequence length="281" mass="29702">MKTRSLILAALAVFALAPAASAQTVTVMGSTALGPLVKQAAEDYMKSHPGVQIAVSGGGSMTGLNQVVSGGCTIGISDVFATPQQEKTGIRNYNLVIEPFTLIAHPGVGVTSLNAQQAEDVFTGKVNNWKEVGGKDQKIVRVNRPTSSGTRAVQQQTVLHGKEFSNNQLVQDSSGAVANTVATTQGAVSFIELDFLNRANGRFVGIAYNGASCTKQDVSSGKYPLFSFGHAYTNPAKTNPQVLKVAEDFLAYMLGQHFQDTTVLKAGYMPVAYVKSLKAKL</sequence>
<comment type="caution">
    <text evidence="4">The sequence shown here is derived from an EMBL/GenBank/DDBJ whole genome shotgun (WGS) entry which is preliminary data.</text>
</comment>